<dbReference type="AlphaFoldDB" id="A0A9W8HEK4"/>
<keyword evidence="1" id="KW-0732">Signal</keyword>
<accession>A0A9W8HEK4</accession>
<evidence type="ECO:0000256" key="1">
    <source>
        <dbReference type="SAM" id="SignalP"/>
    </source>
</evidence>
<dbReference type="EMBL" id="JANBUL010000081">
    <property type="protein sequence ID" value="KAJ2782140.1"/>
    <property type="molecule type" value="Genomic_DNA"/>
</dbReference>
<keyword evidence="3" id="KW-1185">Reference proteome</keyword>
<feature type="signal peptide" evidence="1">
    <location>
        <begin position="1"/>
        <end position="19"/>
    </location>
</feature>
<gene>
    <name evidence="2" type="ORF">H4R18_002463</name>
</gene>
<protein>
    <submittedName>
        <fullName evidence="2">Uncharacterized protein</fullName>
    </submittedName>
</protein>
<feature type="chain" id="PRO_5040884247" evidence="1">
    <location>
        <begin position="20"/>
        <end position="91"/>
    </location>
</feature>
<dbReference type="Proteomes" id="UP001140217">
    <property type="component" value="Unassembled WGS sequence"/>
</dbReference>
<evidence type="ECO:0000313" key="3">
    <source>
        <dbReference type="Proteomes" id="UP001140217"/>
    </source>
</evidence>
<comment type="caution">
    <text evidence="2">The sequence shown here is derived from an EMBL/GenBank/DDBJ whole genome shotgun (WGS) entry which is preliminary data.</text>
</comment>
<name>A0A9W8HEK4_9FUNG</name>
<organism evidence="2 3">
    <name type="scientific">Coemansia javaensis</name>
    <dbReference type="NCBI Taxonomy" id="2761396"/>
    <lineage>
        <taxon>Eukaryota</taxon>
        <taxon>Fungi</taxon>
        <taxon>Fungi incertae sedis</taxon>
        <taxon>Zoopagomycota</taxon>
        <taxon>Kickxellomycotina</taxon>
        <taxon>Kickxellomycetes</taxon>
        <taxon>Kickxellales</taxon>
        <taxon>Kickxellaceae</taxon>
        <taxon>Coemansia</taxon>
    </lineage>
</organism>
<proteinExistence type="predicted"/>
<reference evidence="2" key="1">
    <citation type="submission" date="2022-07" db="EMBL/GenBank/DDBJ databases">
        <title>Phylogenomic reconstructions and comparative analyses of Kickxellomycotina fungi.</title>
        <authorList>
            <person name="Reynolds N.K."/>
            <person name="Stajich J.E."/>
            <person name="Barry K."/>
            <person name="Grigoriev I.V."/>
            <person name="Crous P."/>
            <person name="Smith M.E."/>
        </authorList>
    </citation>
    <scope>NUCLEOTIDE SEQUENCE</scope>
    <source>
        <strain evidence="2">NBRC 105414</strain>
    </source>
</reference>
<evidence type="ECO:0000313" key="2">
    <source>
        <dbReference type="EMBL" id="KAJ2782140.1"/>
    </source>
</evidence>
<sequence length="91" mass="8635">MIAKVSAAFALAAVAVAQAEAPAGKAGAAVRGGYHTAAAPAIIQPVPVAAAPQTVVQNAATDTVTVTSGASSAFGMSMAALAGSLMAASYF</sequence>